<dbReference type="InterPro" id="IPR009061">
    <property type="entry name" value="DNA-bd_dom_put_sf"/>
</dbReference>
<dbReference type="NCBIfam" id="TIGR01764">
    <property type="entry name" value="excise"/>
    <property type="match status" value="1"/>
</dbReference>
<organism evidence="2 3">
    <name type="scientific">Candidatus Ghiorseimicrobium undicola</name>
    <dbReference type="NCBI Taxonomy" id="1974746"/>
    <lineage>
        <taxon>Bacteria</taxon>
        <taxon>Pseudomonadati</taxon>
        <taxon>Candidatus Omnitrophota</taxon>
        <taxon>Candidatus Ghiorseimicrobium</taxon>
    </lineage>
</organism>
<name>A0A2H0LWD8_9BACT</name>
<evidence type="ECO:0000313" key="3">
    <source>
        <dbReference type="Proteomes" id="UP000229641"/>
    </source>
</evidence>
<proteinExistence type="predicted"/>
<sequence>MNRLMDIDELAHYLRLKRQTIYNWLHQRKISGIKVGGVWRFDRREIDLWLKSNQRNSLAREKKDA</sequence>
<dbReference type="InterPro" id="IPR010093">
    <property type="entry name" value="SinI_DNA-bd"/>
</dbReference>
<dbReference type="InterPro" id="IPR041657">
    <property type="entry name" value="HTH_17"/>
</dbReference>
<dbReference type="AlphaFoldDB" id="A0A2H0LWD8"/>
<dbReference type="EMBL" id="PCWA01000092">
    <property type="protein sequence ID" value="PIQ88677.1"/>
    <property type="molecule type" value="Genomic_DNA"/>
</dbReference>
<evidence type="ECO:0000313" key="2">
    <source>
        <dbReference type="EMBL" id="PIQ88677.1"/>
    </source>
</evidence>
<dbReference type="SUPFAM" id="SSF46955">
    <property type="entry name" value="Putative DNA-binding domain"/>
    <property type="match status" value="1"/>
</dbReference>
<reference evidence="2 3" key="1">
    <citation type="submission" date="2017-09" db="EMBL/GenBank/DDBJ databases">
        <title>Depth-based differentiation of microbial function through sediment-hosted aquifers and enrichment of novel symbionts in the deep terrestrial subsurface.</title>
        <authorList>
            <person name="Probst A.J."/>
            <person name="Ladd B."/>
            <person name="Jarett J.K."/>
            <person name="Geller-Mcgrath D.E."/>
            <person name="Sieber C.M."/>
            <person name="Emerson J.B."/>
            <person name="Anantharaman K."/>
            <person name="Thomas B.C."/>
            <person name="Malmstrom R."/>
            <person name="Stieglmeier M."/>
            <person name="Klingl A."/>
            <person name="Woyke T."/>
            <person name="Ryan C.M."/>
            <person name="Banfield J.F."/>
        </authorList>
    </citation>
    <scope>NUCLEOTIDE SEQUENCE [LARGE SCALE GENOMIC DNA]</scope>
    <source>
        <strain evidence="2">CG11_big_fil_rev_8_21_14_0_20_42_13</strain>
    </source>
</reference>
<gene>
    <name evidence="2" type="ORF">COV72_07045</name>
</gene>
<dbReference type="Proteomes" id="UP000229641">
    <property type="component" value="Unassembled WGS sequence"/>
</dbReference>
<comment type="caution">
    <text evidence="2">The sequence shown here is derived from an EMBL/GenBank/DDBJ whole genome shotgun (WGS) entry which is preliminary data.</text>
</comment>
<dbReference type="Pfam" id="PF12728">
    <property type="entry name" value="HTH_17"/>
    <property type="match status" value="1"/>
</dbReference>
<accession>A0A2H0LWD8</accession>
<protein>
    <submittedName>
        <fullName evidence="2">Transcriptional regulator</fullName>
    </submittedName>
</protein>
<feature type="domain" description="Helix-turn-helix" evidence="1">
    <location>
        <begin position="4"/>
        <end position="53"/>
    </location>
</feature>
<evidence type="ECO:0000259" key="1">
    <source>
        <dbReference type="Pfam" id="PF12728"/>
    </source>
</evidence>
<dbReference type="GO" id="GO:0003677">
    <property type="term" value="F:DNA binding"/>
    <property type="evidence" value="ECO:0007669"/>
    <property type="project" value="InterPro"/>
</dbReference>